<gene>
    <name evidence="2" type="ORF">AVEN_41258_1</name>
</gene>
<evidence type="ECO:0000313" key="2">
    <source>
        <dbReference type="EMBL" id="GBO18615.1"/>
    </source>
</evidence>
<comment type="caution">
    <text evidence="2">The sequence shown here is derived from an EMBL/GenBank/DDBJ whole genome shotgun (WGS) entry which is preliminary data.</text>
</comment>
<keyword evidence="3" id="KW-1185">Reference proteome</keyword>
<protein>
    <submittedName>
        <fullName evidence="2">Uncharacterized protein</fullName>
    </submittedName>
</protein>
<evidence type="ECO:0000313" key="3">
    <source>
        <dbReference type="Proteomes" id="UP000499080"/>
    </source>
</evidence>
<feature type="compositionally biased region" description="Basic and acidic residues" evidence="1">
    <location>
        <begin position="18"/>
        <end position="32"/>
    </location>
</feature>
<sequence length="49" mass="5347">MQGGPSVESGFEPPAARPRPDHEATATDENREQPLYYNTRAATASNTTR</sequence>
<feature type="region of interest" description="Disordered" evidence="1">
    <location>
        <begin position="1"/>
        <end position="49"/>
    </location>
</feature>
<proteinExistence type="predicted"/>
<name>A0A4Y2V094_ARAVE</name>
<dbReference type="EMBL" id="BGPR01042211">
    <property type="protein sequence ID" value="GBO18615.1"/>
    <property type="molecule type" value="Genomic_DNA"/>
</dbReference>
<reference evidence="2 3" key="1">
    <citation type="journal article" date="2019" name="Sci. Rep.">
        <title>Orb-weaving spider Araneus ventricosus genome elucidates the spidroin gene catalogue.</title>
        <authorList>
            <person name="Kono N."/>
            <person name="Nakamura H."/>
            <person name="Ohtoshi R."/>
            <person name="Moran D.A.P."/>
            <person name="Shinohara A."/>
            <person name="Yoshida Y."/>
            <person name="Fujiwara M."/>
            <person name="Mori M."/>
            <person name="Tomita M."/>
            <person name="Arakawa K."/>
        </authorList>
    </citation>
    <scope>NUCLEOTIDE SEQUENCE [LARGE SCALE GENOMIC DNA]</scope>
</reference>
<organism evidence="2 3">
    <name type="scientific">Araneus ventricosus</name>
    <name type="common">Orbweaver spider</name>
    <name type="synonym">Epeira ventricosa</name>
    <dbReference type="NCBI Taxonomy" id="182803"/>
    <lineage>
        <taxon>Eukaryota</taxon>
        <taxon>Metazoa</taxon>
        <taxon>Ecdysozoa</taxon>
        <taxon>Arthropoda</taxon>
        <taxon>Chelicerata</taxon>
        <taxon>Arachnida</taxon>
        <taxon>Araneae</taxon>
        <taxon>Araneomorphae</taxon>
        <taxon>Entelegynae</taxon>
        <taxon>Araneoidea</taxon>
        <taxon>Araneidae</taxon>
        <taxon>Araneus</taxon>
    </lineage>
</organism>
<dbReference type="AlphaFoldDB" id="A0A4Y2V094"/>
<feature type="compositionally biased region" description="Low complexity" evidence="1">
    <location>
        <begin position="38"/>
        <end position="49"/>
    </location>
</feature>
<evidence type="ECO:0000256" key="1">
    <source>
        <dbReference type="SAM" id="MobiDB-lite"/>
    </source>
</evidence>
<feature type="non-terminal residue" evidence="2">
    <location>
        <position position="49"/>
    </location>
</feature>
<accession>A0A4Y2V094</accession>
<dbReference type="Proteomes" id="UP000499080">
    <property type="component" value="Unassembled WGS sequence"/>
</dbReference>